<dbReference type="Pfam" id="PF03466">
    <property type="entry name" value="LysR_substrate"/>
    <property type="match status" value="1"/>
</dbReference>
<protein>
    <submittedName>
        <fullName evidence="6">LysR family transcriptional regulator</fullName>
    </submittedName>
</protein>
<dbReference type="GO" id="GO:0032993">
    <property type="term" value="C:protein-DNA complex"/>
    <property type="evidence" value="ECO:0007669"/>
    <property type="project" value="TreeGrafter"/>
</dbReference>
<dbReference type="GO" id="GO:0003700">
    <property type="term" value="F:DNA-binding transcription factor activity"/>
    <property type="evidence" value="ECO:0007669"/>
    <property type="project" value="InterPro"/>
</dbReference>
<dbReference type="GO" id="GO:0003677">
    <property type="term" value="F:DNA binding"/>
    <property type="evidence" value="ECO:0007669"/>
    <property type="project" value="UniProtKB-KW"/>
</dbReference>
<accession>A0A6I3LXT8</accession>
<evidence type="ECO:0000256" key="2">
    <source>
        <dbReference type="ARBA" id="ARBA00023015"/>
    </source>
</evidence>
<gene>
    <name evidence="6" type="ORF">GJ743_03160</name>
</gene>
<dbReference type="CDD" id="cd08423">
    <property type="entry name" value="PBP2_LTTR_like_6"/>
    <property type="match status" value="1"/>
</dbReference>
<organism evidence="6 7">
    <name type="scientific">Agromyces bracchium</name>
    <dbReference type="NCBI Taxonomy" id="88376"/>
    <lineage>
        <taxon>Bacteria</taxon>
        <taxon>Bacillati</taxon>
        <taxon>Actinomycetota</taxon>
        <taxon>Actinomycetes</taxon>
        <taxon>Micrococcales</taxon>
        <taxon>Microbacteriaceae</taxon>
        <taxon>Agromyces</taxon>
    </lineage>
</organism>
<dbReference type="Pfam" id="PF00126">
    <property type="entry name" value="HTH_1"/>
    <property type="match status" value="1"/>
</dbReference>
<evidence type="ECO:0000313" key="7">
    <source>
        <dbReference type="Proteomes" id="UP000433071"/>
    </source>
</evidence>
<feature type="domain" description="HTH lysR-type" evidence="5">
    <location>
        <begin position="2"/>
        <end position="59"/>
    </location>
</feature>
<evidence type="ECO:0000256" key="1">
    <source>
        <dbReference type="ARBA" id="ARBA00009437"/>
    </source>
</evidence>
<keyword evidence="7" id="KW-1185">Reference proteome</keyword>
<dbReference type="InterPro" id="IPR036388">
    <property type="entry name" value="WH-like_DNA-bd_sf"/>
</dbReference>
<dbReference type="InterPro" id="IPR036390">
    <property type="entry name" value="WH_DNA-bd_sf"/>
</dbReference>
<dbReference type="AlphaFoldDB" id="A0A6I3LXT8"/>
<reference evidence="6 7" key="1">
    <citation type="submission" date="2019-11" db="EMBL/GenBank/DDBJ databases">
        <title>Agromyces kandeliae sp. nov., isolated from mangrove soil.</title>
        <authorList>
            <person name="Wang R."/>
        </authorList>
    </citation>
    <scope>NUCLEOTIDE SEQUENCE [LARGE SCALE GENOMIC DNA]</scope>
    <source>
        <strain evidence="6 7">JCM 11433</strain>
    </source>
</reference>
<comment type="caution">
    <text evidence="6">The sequence shown here is derived from an EMBL/GenBank/DDBJ whole genome shotgun (WGS) entry which is preliminary data.</text>
</comment>
<dbReference type="SUPFAM" id="SSF53850">
    <property type="entry name" value="Periplasmic binding protein-like II"/>
    <property type="match status" value="1"/>
</dbReference>
<dbReference type="InterPro" id="IPR005119">
    <property type="entry name" value="LysR_subst-bd"/>
</dbReference>
<evidence type="ECO:0000256" key="4">
    <source>
        <dbReference type="ARBA" id="ARBA00023163"/>
    </source>
</evidence>
<keyword evidence="3" id="KW-0238">DNA-binding</keyword>
<proteinExistence type="inferred from homology"/>
<sequence>MIDLEAVVALRAVATNGSVAAAADALGFTPSAVSQQIKRLERGTRVALLERAGRGVVLTDAGRHLVTSSATVLADLERIEADLHLTGHKTGADGAAARRITGEVRIGAFSTAVRGLLVDVLPRLRAEHPELRVPMRESEPWETIALVASGQRDLGIVHRWGGVALAMPDHLVETPLFTDVADVILRREHPLAGRAELTPADLADEEWVATFDSTICRQWLRRLFDGVSNAPRIVHESMEFENHLELVRAGLGVALVPRLGRSPLPDDLVAIPTVQPASVRGVAAVHRRSQADSPALQAVLDAVRAGARTRHPIDLDEAGTPLGG</sequence>
<dbReference type="PANTHER" id="PTHR30346:SF29">
    <property type="entry name" value="LYSR SUBSTRATE-BINDING"/>
    <property type="match status" value="1"/>
</dbReference>
<keyword evidence="2" id="KW-0805">Transcription regulation</keyword>
<dbReference type="Gene3D" id="1.10.10.10">
    <property type="entry name" value="Winged helix-like DNA-binding domain superfamily/Winged helix DNA-binding domain"/>
    <property type="match status" value="1"/>
</dbReference>
<dbReference type="EMBL" id="WMLB01000010">
    <property type="protein sequence ID" value="MTH67370.1"/>
    <property type="molecule type" value="Genomic_DNA"/>
</dbReference>
<comment type="similarity">
    <text evidence="1">Belongs to the LysR transcriptional regulatory family.</text>
</comment>
<dbReference type="PANTHER" id="PTHR30346">
    <property type="entry name" value="TRANSCRIPTIONAL DUAL REGULATOR HCAR-RELATED"/>
    <property type="match status" value="1"/>
</dbReference>
<dbReference type="PROSITE" id="PS50931">
    <property type="entry name" value="HTH_LYSR"/>
    <property type="match status" value="1"/>
</dbReference>
<dbReference type="Gene3D" id="3.40.190.10">
    <property type="entry name" value="Periplasmic binding protein-like II"/>
    <property type="match status" value="2"/>
</dbReference>
<dbReference type="SUPFAM" id="SSF46785">
    <property type="entry name" value="Winged helix' DNA-binding domain"/>
    <property type="match status" value="1"/>
</dbReference>
<evidence type="ECO:0000259" key="5">
    <source>
        <dbReference type="PROSITE" id="PS50931"/>
    </source>
</evidence>
<name>A0A6I3LXT8_9MICO</name>
<evidence type="ECO:0000313" key="6">
    <source>
        <dbReference type="EMBL" id="MTH67370.1"/>
    </source>
</evidence>
<keyword evidence="4" id="KW-0804">Transcription</keyword>
<evidence type="ECO:0000256" key="3">
    <source>
        <dbReference type="ARBA" id="ARBA00023125"/>
    </source>
</evidence>
<dbReference type="Proteomes" id="UP000433071">
    <property type="component" value="Unassembled WGS sequence"/>
</dbReference>
<dbReference type="OrthoDB" id="4131546at2"/>
<dbReference type="RefSeq" id="WP_155050492.1">
    <property type="nucleotide sequence ID" value="NZ_BAAAIB010000003.1"/>
</dbReference>
<dbReference type="InterPro" id="IPR000847">
    <property type="entry name" value="LysR_HTH_N"/>
</dbReference>